<reference evidence="1" key="2">
    <citation type="submission" date="2020-09" db="EMBL/GenBank/DDBJ databases">
        <authorList>
            <person name="Sun Q."/>
            <person name="Ohkuma M."/>
        </authorList>
    </citation>
    <scope>NUCLEOTIDE SEQUENCE</scope>
    <source>
        <strain evidence="1">JCM 4988</strain>
    </source>
</reference>
<organism evidence="1 2">
    <name type="scientific">Streptomyces inusitatus</name>
    <dbReference type="NCBI Taxonomy" id="68221"/>
    <lineage>
        <taxon>Bacteria</taxon>
        <taxon>Bacillati</taxon>
        <taxon>Actinomycetota</taxon>
        <taxon>Actinomycetes</taxon>
        <taxon>Kitasatosporales</taxon>
        <taxon>Streptomycetaceae</taxon>
        <taxon>Streptomyces</taxon>
    </lineage>
</organism>
<dbReference type="Proteomes" id="UP000630936">
    <property type="component" value="Unassembled WGS sequence"/>
</dbReference>
<protein>
    <submittedName>
        <fullName evidence="1">Uncharacterized protein</fullName>
    </submittedName>
</protein>
<keyword evidence="2" id="KW-1185">Reference proteome</keyword>
<gene>
    <name evidence="1" type="ORF">GCM10010387_22450</name>
</gene>
<dbReference type="RefSeq" id="WP_190122811.1">
    <property type="nucleotide sequence ID" value="NZ_BMWG01000004.1"/>
</dbReference>
<accession>A0A918Q2J0</accession>
<reference evidence="1" key="1">
    <citation type="journal article" date="2014" name="Int. J. Syst. Evol. Microbiol.">
        <title>Complete genome sequence of Corynebacterium casei LMG S-19264T (=DSM 44701T), isolated from a smear-ripened cheese.</title>
        <authorList>
            <consortium name="US DOE Joint Genome Institute (JGI-PGF)"/>
            <person name="Walter F."/>
            <person name="Albersmeier A."/>
            <person name="Kalinowski J."/>
            <person name="Ruckert C."/>
        </authorList>
    </citation>
    <scope>NUCLEOTIDE SEQUENCE</scope>
    <source>
        <strain evidence="1">JCM 4988</strain>
    </source>
</reference>
<dbReference type="AlphaFoldDB" id="A0A918Q2J0"/>
<comment type="caution">
    <text evidence="1">The sequence shown here is derived from an EMBL/GenBank/DDBJ whole genome shotgun (WGS) entry which is preliminary data.</text>
</comment>
<evidence type="ECO:0000313" key="2">
    <source>
        <dbReference type="Proteomes" id="UP000630936"/>
    </source>
</evidence>
<proteinExistence type="predicted"/>
<name>A0A918Q2J0_9ACTN</name>
<sequence>MATADAIRAEIQQLNVSPVAPGLAAVAEALAEALDEAEAPAAKAVCARELSALMVRLRGLAPVESKGDAVDDIAEQRAKRRAATQQIVGG</sequence>
<evidence type="ECO:0000313" key="1">
    <source>
        <dbReference type="EMBL" id="GGZ28495.1"/>
    </source>
</evidence>
<dbReference type="EMBL" id="BMWG01000004">
    <property type="protein sequence ID" value="GGZ28495.1"/>
    <property type="molecule type" value="Genomic_DNA"/>
</dbReference>